<comment type="caution">
    <text evidence="1">The sequence shown here is derived from an EMBL/GenBank/DDBJ whole genome shotgun (WGS) entry which is preliminary data.</text>
</comment>
<organism evidence="1 2">
    <name type="scientific">Candidatus Dechloromonas phosphorivorans</name>
    <dbReference type="NCBI Taxonomy" id="2899244"/>
    <lineage>
        <taxon>Bacteria</taxon>
        <taxon>Pseudomonadati</taxon>
        <taxon>Pseudomonadota</taxon>
        <taxon>Betaproteobacteria</taxon>
        <taxon>Rhodocyclales</taxon>
        <taxon>Azonexaceae</taxon>
        <taxon>Dechloromonas</taxon>
    </lineage>
</organism>
<evidence type="ECO:0000313" key="2">
    <source>
        <dbReference type="Proteomes" id="UP000808146"/>
    </source>
</evidence>
<gene>
    <name evidence="1" type="ORF">IPN75_05670</name>
</gene>
<dbReference type="EMBL" id="JADKBR010000003">
    <property type="protein sequence ID" value="MBK8889908.1"/>
    <property type="molecule type" value="Genomic_DNA"/>
</dbReference>
<dbReference type="AlphaFoldDB" id="A0A9D7QKR3"/>
<proteinExistence type="predicted"/>
<accession>A0A9D7QKR3</accession>
<protein>
    <submittedName>
        <fullName evidence="1">Uncharacterized protein</fullName>
    </submittedName>
</protein>
<evidence type="ECO:0000313" key="1">
    <source>
        <dbReference type="EMBL" id="MBK8889908.1"/>
    </source>
</evidence>
<reference evidence="1" key="1">
    <citation type="submission" date="2020-10" db="EMBL/GenBank/DDBJ databases">
        <title>Connecting structure to function with the recovery of over 1000 high-quality activated sludge metagenome-assembled genomes encoding full-length rRNA genes using long-read sequencing.</title>
        <authorList>
            <person name="Singleton C.M."/>
            <person name="Petriglieri F."/>
            <person name="Kristensen J.M."/>
            <person name="Kirkegaard R.H."/>
            <person name="Michaelsen T.Y."/>
            <person name="Andersen M.H."/>
            <person name="Karst S.M."/>
            <person name="Dueholm M.S."/>
            <person name="Nielsen P.H."/>
            <person name="Albertsen M."/>
        </authorList>
    </citation>
    <scope>NUCLEOTIDE SEQUENCE</scope>
    <source>
        <strain evidence="1">OdNE_18-Q3-R46-58_BAT3C.305</strain>
    </source>
</reference>
<dbReference type="Proteomes" id="UP000808146">
    <property type="component" value="Unassembled WGS sequence"/>
</dbReference>
<sequence length="112" mass="11260">MSILDKAKEAAATAAEKTRELASSAVAVVEEAGVKAKELAQEAGAAVAEGVSTTVEKTRDLASDAGDAAKGIGSAIANATFVDSAKELGVEEQEQEAAQAREIVATAETKKG</sequence>
<name>A0A9D7QKR3_9RHOO</name>